<dbReference type="EMBL" id="VSRR010003140">
    <property type="protein sequence ID" value="MPC34828.1"/>
    <property type="molecule type" value="Genomic_DNA"/>
</dbReference>
<dbReference type="Proteomes" id="UP000324222">
    <property type="component" value="Unassembled WGS sequence"/>
</dbReference>
<name>A0A5B7ENC5_PORTR</name>
<comment type="caution">
    <text evidence="1">The sequence shown here is derived from an EMBL/GenBank/DDBJ whole genome shotgun (WGS) entry which is preliminary data.</text>
</comment>
<protein>
    <submittedName>
        <fullName evidence="1">Uncharacterized protein</fullName>
    </submittedName>
</protein>
<evidence type="ECO:0000313" key="2">
    <source>
        <dbReference type="Proteomes" id="UP000324222"/>
    </source>
</evidence>
<keyword evidence="2" id="KW-1185">Reference proteome</keyword>
<proteinExistence type="predicted"/>
<evidence type="ECO:0000313" key="1">
    <source>
        <dbReference type="EMBL" id="MPC34828.1"/>
    </source>
</evidence>
<sequence length="139" mass="15196">MNTRVKWPGGDKRLCGCTVRPSRLLYDFPLVASGLKMDIVVLRLSPISLRQPASATATAATAAAASSRSHLVHIFAPRLLSSHVEASQRRGAMRARQGVEVTPFYLPGIFSAASVSIFSSRKCSCAWIGKVTPGRWWRR</sequence>
<accession>A0A5B7ENC5</accession>
<gene>
    <name evidence="1" type="ORF">E2C01_028231</name>
</gene>
<dbReference type="AlphaFoldDB" id="A0A5B7ENC5"/>
<reference evidence="1 2" key="1">
    <citation type="submission" date="2019-05" db="EMBL/GenBank/DDBJ databases">
        <title>Another draft genome of Portunus trituberculatus and its Hox gene families provides insights of decapod evolution.</title>
        <authorList>
            <person name="Jeong J.-H."/>
            <person name="Song I."/>
            <person name="Kim S."/>
            <person name="Choi T."/>
            <person name="Kim D."/>
            <person name="Ryu S."/>
            <person name="Kim W."/>
        </authorList>
    </citation>
    <scope>NUCLEOTIDE SEQUENCE [LARGE SCALE GENOMIC DNA]</scope>
    <source>
        <tissue evidence="1">Muscle</tissue>
    </source>
</reference>
<organism evidence="1 2">
    <name type="scientific">Portunus trituberculatus</name>
    <name type="common">Swimming crab</name>
    <name type="synonym">Neptunus trituberculatus</name>
    <dbReference type="NCBI Taxonomy" id="210409"/>
    <lineage>
        <taxon>Eukaryota</taxon>
        <taxon>Metazoa</taxon>
        <taxon>Ecdysozoa</taxon>
        <taxon>Arthropoda</taxon>
        <taxon>Crustacea</taxon>
        <taxon>Multicrustacea</taxon>
        <taxon>Malacostraca</taxon>
        <taxon>Eumalacostraca</taxon>
        <taxon>Eucarida</taxon>
        <taxon>Decapoda</taxon>
        <taxon>Pleocyemata</taxon>
        <taxon>Brachyura</taxon>
        <taxon>Eubrachyura</taxon>
        <taxon>Portunoidea</taxon>
        <taxon>Portunidae</taxon>
        <taxon>Portuninae</taxon>
        <taxon>Portunus</taxon>
    </lineage>
</organism>